<dbReference type="InterPro" id="IPR050107">
    <property type="entry name" value="ABC_carbohydrate_import_ATPase"/>
</dbReference>
<evidence type="ECO:0000256" key="3">
    <source>
        <dbReference type="ARBA" id="ARBA00022597"/>
    </source>
</evidence>
<keyword evidence="6 9" id="KW-0067">ATP-binding</keyword>
<dbReference type="Pfam" id="PF00005">
    <property type="entry name" value="ABC_tran"/>
    <property type="match status" value="2"/>
</dbReference>
<keyword evidence="9" id="KW-0614">Plasmid</keyword>
<keyword evidence="3" id="KW-0762">Sugar transport</keyword>
<keyword evidence="2" id="KW-0813">Transport</keyword>
<evidence type="ECO:0000256" key="2">
    <source>
        <dbReference type="ARBA" id="ARBA00022448"/>
    </source>
</evidence>
<evidence type="ECO:0000256" key="7">
    <source>
        <dbReference type="ARBA" id="ARBA00023136"/>
    </source>
</evidence>
<dbReference type="InterPro" id="IPR003593">
    <property type="entry name" value="AAA+_ATPase"/>
</dbReference>
<accession>B9JPJ2</accession>
<organism evidence="9 10">
    <name type="scientific">Rhizobium rhizogenes (strain K84 / ATCC BAA-868)</name>
    <name type="common">Agrobacterium radiobacter</name>
    <dbReference type="NCBI Taxonomy" id="311403"/>
    <lineage>
        <taxon>Bacteria</taxon>
        <taxon>Pseudomonadati</taxon>
        <taxon>Pseudomonadota</taxon>
        <taxon>Alphaproteobacteria</taxon>
        <taxon>Hyphomicrobiales</taxon>
        <taxon>Rhizobiaceae</taxon>
        <taxon>Rhizobium/Agrobacterium group</taxon>
        <taxon>Rhizobium</taxon>
    </lineage>
</organism>
<keyword evidence="7" id="KW-0472">Membrane</keyword>
<sequence length="525" mass="56802">MMMETRPALELHAISRRYGGNPALNDISFNIGYGEVVGLIGENGAGKSTLLDIISGVLSPSSGHLSRNGVPIAPRTYKEANRFGIFRVFQGSTTLANLPVYANIFFGWERLFARPFGWIEWGKLKAAARAALDDAGMQDLDIAASVGTLSRGERQGLDIVRATTLPRYLGIDRPLVLFDEPTTALDEVHERNFLAMVERLRHQATIVLVSHRLEELLQVCDRLIVLKDGQVVSDGRAADHNESSLHHAMVGRKRVTNYYRENEQQPLAADAAVRVELEGISVPGALDNISLTLREGEVLGVAGIDGSGKKELGAAIAGAITTLRGQIRVDGARLRAGSRAAVAAGVAYVPRDRIGEGLIGPASLVENIGLPSWHDKLGAPFWTLRSKKARAVAKMHRDRMEIVAPHGVDSRISTLSGGNQQKVLIAKWIYREPRVLVLDGPTQGVDSGAREAIYRVIRDLSRRGLAIVLVGDDLPEVIGLSHRVLVLTSGRVCAVIDSALEGKPSEAKLVSLMIPSQDLTLKVAI</sequence>
<dbReference type="Gene3D" id="3.40.50.300">
    <property type="entry name" value="P-loop containing nucleotide triphosphate hydrolases"/>
    <property type="match status" value="2"/>
</dbReference>
<evidence type="ECO:0000256" key="5">
    <source>
        <dbReference type="ARBA" id="ARBA00022741"/>
    </source>
</evidence>
<evidence type="ECO:0000256" key="1">
    <source>
        <dbReference type="ARBA" id="ARBA00005417"/>
    </source>
</evidence>
<feature type="domain" description="ABC transporter" evidence="8">
    <location>
        <begin position="267"/>
        <end position="514"/>
    </location>
</feature>
<geneLocation type="plasmid" evidence="9 10">
    <name>pAtK84b</name>
</geneLocation>
<keyword evidence="4" id="KW-0677">Repeat</keyword>
<dbReference type="KEGG" id="ara:Arad_14207"/>
<dbReference type="GO" id="GO:0005524">
    <property type="term" value="F:ATP binding"/>
    <property type="evidence" value="ECO:0007669"/>
    <property type="project" value="UniProtKB-KW"/>
</dbReference>
<dbReference type="EMBL" id="CP000630">
    <property type="protein sequence ID" value="ACM31061.1"/>
    <property type="molecule type" value="Genomic_DNA"/>
</dbReference>
<reference evidence="9 10" key="1">
    <citation type="journal article" date="2009" name="J. Bacteriol.">
        <title>Genome sequences of three Agrobacterium biovars help elucidate the evolution of multichromosome genomes in bacteria.</title>
        <authorList>
            <person name="Slater S.C."/>
            <person name="Goldman B.S."/>
            <person name="Goodner B."/>
            <person name="Setubal J.C."/>
            <person name="Farrand S.K."/>
            <person name="Nester E.W."/>
            <person name="Burr T.J."/>
            <person name="Banta L."/>
            <person name="Dickerman A.W."/>
            <person name="Paulsen I."/>
            <person name="Otten L."/>
            <person name="Suen G."/>
            <person name="Welch R."/>
            <person name="Almeida N.F."/>
            <person name="Arnold F."/>
            <person name="Burton O.T."/>
            <person name="Du Z."/>
            <person name="Ewing A."/>
            <person name="Godsy E."/>
            <person name="Heisel S."/>
            <person name="Houmiel K.L."/>
            <person name="Jhaveri J."/>
            <person name="Lu J."/>
            <person name="Miller N.M."/>
            <person name="Norton S."/>
            <person name="Chen Q."/>
            <person name="Phoolcharoen W."/>
            <person name="Ohlin V."/>
            <person name="Ondrusek D."/>
            <person name="Pride N."/>
            <person name="Stricklin S.L."/>
            <person name="Sun J."/>
            <person name="Wheeler C."/>
            <person name="Wilson L."/>
            <person name="Zhu H."/>
            <person name="Wood D.W."/>
        </authorList>
    </citation>
    <scope>NUCLEOTIDE SEQUENCE [LARGE SCALE GENOMIC DNA]</scope>
    <source>
        <strain evidence="10">K84 / ATCC BAA-868</strain>
        <plasmid evidence="9 10">pAtK84b</plasmid>
    </source>
</reference>
<dbReference type="SUPFAM" id="SSF52540">
    <property type="entry name" value="P-loop containing nucleoside triphosphate hydrolases"/>
    <property type="match status" value="2"/>
</dbReference>
<protein>
    <submittedName>
        <fullName evidence="9">ABC transporter ATP-binding protein</fullName>
    </submittedName>
</protein>
<feature type="domain" description="ABC transporter" evidence="8">
    <location>
        <begin position="9"/>
        <end position="253"/>
    </location>
</feature>
<name>B9JPJ2_RHIR8</name>
<dbReference type="GO" id="GO:0016887">
    <property type="term" value="F:ATP hydrolysis activity"/>
    <property type="evidence" value="ECO:0007669"/>
    <property type="project" value="InterPro"/>
</dbReference>
<proteinExistence type="inferred from homology"/>
<dbReference type="Proteomes" id="UP000001600">
    <property type="component" value="Plasmid pAtK84b"/>
</dbReference>
<dbReference type="CDD" id="cd03215">
    <property type="entry name" value="ABC_Carb_Monos_II"/>
    <property type="match status" value="1"/>
</dbReference>
<evidence type="ECO:0000256" key="6">
    <source>
        <dbReference type="ARBA" id="ARBA00022840"/>
    </source>
</evidence>
<evidence type="ECO:0000313" key="10">
    <source>
        <dbReference type="Proteomes" id="UP000001600"/>
    </source>
</evidence>
<dbReference type="InterPro" id="IPR003439">
    <property type="entry name" value="ABC_transporter-like_ATP-bd"/>
</dbReference>
<dbReference type="PANTHER" id="PTHR43790">
    <property type="entry name" value="CARBOHYDRATE TRANSPORT ATP-BINDING PROTEIN MG119-RELATED"/>
    <property type="match status" value="1"/>
</dbReference>
<dbReference type="PANTHER" id="PTHR43790:SF9">
    <property type="entry name" value="GALACTOFURANOSE TRANSPORTER ATP-BINDING PROTEIN YTFR"/>
    <property type="match status" value="1"/>
</dbReference>
<dbReference type="InterPro" id="IPR017871">
    <property type="entry name" value="ABC_transporter-like_CS"/>
</dbReference>
<evidence type="ECO:0000259" key="8">
    <source>
        <dbReference type="PROSITE" id="PS50893"/>
    </source>
</evidence>
<dbReference type="PROSITE" id="PS00211">
    <property type="entry name" value="ABC_TRANSPORTER_1"/>
    <property type="match status" value="1"/>
</dbReference>
<dbReference type="SMART" id="SM00382">
    <property type="entry name" value="AAA"/>
    <property type="match status" value="2"/>
</dbReference>
<evidence type="ECO:0000256" key="4">
    <source>
        <dbReference type="ARBA" id="ARBA00022737"/>
    </source>
</evidence>
<dbReference type="AlphaFoldDB" id="B9JPJ2"/>
<comment type="similarity">
    <text evidence="1">Belongs to the ABC transporter superfamily.</text>
</comment>
<dbReference type="HOGENOM" id="CLU_000604_92_3_5"/>
<dbReference type="CDD" id="cd03216">
    <property type="entry name" value="ABC_Carb_Monos_I"/>
    <property type="match status" value="1"/>
</dbReference>
<evidence type="ECO:0000313" key="9">
    <source>
        <dbReference type="EMBL" id="ACM31061.1"/>
    </source>
</evidence>
<dbReference type="PROSITE" id="PS50893">
    <property type="entry name" value="ABC_TRANSPORTER_2"/>
    <property type="match status" value="2"/>
</dbReference>
<gene>
    <name evidence="9" type="ordered locus">Arad_14207</name>
</gene>
<keyword evidence="5" id="KW-0547">Nucleotide-binding</keyword>
<dbReference type="InterPro" id="IPR027417">
    <property type="entry name" value="P-loop_NTPase"/>
</dbReference>